<dbReference type="Proteomes" id="UP000094569">
    <property type="component" value="Unassembled WGS sequence"/>
</dbReference>
<reference evidence="12 13" key="1">
    <citation type="journal article" date="2016" name="BMC Genomics">
        <title>Comparative genomic and transcriptomic analyses of the Fuzhuan brick tea-fermentation fungus Aspergillus cristatus.</title>
        <authorList>
            <person name="Ge Y."/>
            <person name="Wang Y."/>
            <person name="Liu Y."/>
            <person name="Tan Y."/>
            <person name="Ren X."/>
            <person name="Zhang X."/>
            <person name="Hyde K.D."/>
            <person name="Liu Y."/>
            <person name="Liu Z."/>
        </authorList>
    </citation>
    <scope>NUCLEOTIDE SEQUENCE [LARGE SCALE GENOMIC DNA]</scope>
    <source>
        <strain evidence="12 13">GZAAS20.1005</strain>
    </source>
</reference>
<sequence length="614" mass="66602">MGLSHSGSHHRRRSSMLTGTAGPSQSLPTEQREESPRIVSDGAGYKREEQKPLNGEDADASDLSSIAESMEMDCMSTDDELHDDEETGLTAKQRRQQRRRRRRQRRQLDARIADVKASRNDVFSLGLAERSVLRRLLVNGVLILSWYFFSLSISIYNKWMFSQDNIVFPFPLFTTSLHMAVQFTFSGLILWAIPSLRPKNPSTSAASGSSPARDTGSSEKRPLITRFFYLTRLVPCGTATSLDIGLGNMSLKYISLTFLTMCKSSALAFVLLFAFIFRLETPSVKLIIIIATMTVGVVMMVAGETAFNAVGFALVIASAFFSGFRWGLTQILLLRHPATSNPFSTLFFLTPVMFISLIVISLAVERPAEIADGFQALAATHGTGFGLVLLIFPGVLAFCMISSEFALLKRSSVVTLSICGIFKEVITISAAGVVFHDQLTAVNLTGLVVTIGSIATYNYMKISKMRQEAISNMGDRSPITGSDTEDDSESPAPNGSRGYQRVPHLDTSLSMAQSSPRVNVADNVNITPADDMAIGGPRSYGVRASGASSAKHGLSITTSNLEPSRSTSASPLKSAPPIITFTDADFPSALERGPAHGSQSASQSPERNASRHDH</sequence>
<feature type="transmembrane region" description="Helical" evidence="10">
    <location>
        <begin position="227"/>
        <end position="247"/>
    </location>
</feature>
<feature type="transmembrane region" description="Helical" evidence="10">
    <location>
        <begin position="309"/>
        <end position="334"/>
    </location>
</feature>
<organism evidence="12 13">
    <name type="scientific">Aspergillus cristatus</name>
    <name type="common">Chinese Fuzhuan brick tea-fermentation fungus</name>
    <name type="synonym">Eurotium cristatum</name>
    <dbReference type="NCBI Taxonomy" id="573508"/>
    <lineage>
        <taxon>Eukaryota</taxon>
        <taxon>Fungi</taxon>
        <taxon>Dikarya</taxon>
        <taxon>Ascomycota</taxon>
        <taxon>Pezizomycotina</taxon>
        <taxon>Eurotiomycetes</taxon>
        <taxon>Eurotiomycetidae</taxon>
        <taxon>Eurotiales</taxon>
        <taxon>Aspergillaceae</taxon>
        <taxon>Aspergillus</taxon>
        <taxon>Aspergillus subgen. Aspergillus</taxon>
    </lineage>
</organism>
<dbReference type="EMBL" id="JXNT01000008">
    <property type="protein sequence ID" value="ODM17456.1"/>
    <property type="molecule type" value="Genomic_DNA"/>
</dbReference>
<feature type="transmembrane region" description="Helical" evidence="10">
    <location>
        <begin position="284"/>
        <end position="303"/>
    </location>
</feature>
<dbReference type="PANTHER" id="PTHR11132">
    <property type="entry name" value="SOLUTE CARRIER FAMILY 35"/>
    <property type="match status" value="1"/>
</dbReference>
<evidence type="ECO:0000256" key="3">
    <source>
        <dbReference type="ARBA" id="ARBA00010425"/>
    </source>
</evidence>
<dbReference type="STRING" id="573508.A0A1E3BAM3"/>
<comment type="similarity">
    <text evidence="3">Belongs to the TPT transporter family. SLC35D subfamily.</text>
</comment>
<gene>
    <name evidence="12" type="ORF">SI65_07131</name>
</gene>
<dbReference type="VEuPathDB" id="FungiDB:SI65_07131"/>
<feature type="region of interest" description="Disordered" evidence="9">
    <location>
        <begin position="542"/>
        <end position="614"/>
    </location>
</feature>
<feature type="region of interest" description="Disordered" evidence="9">
    <location>
        <begin position="78"/>
        <end position="105"/>
    </location>
</feature>
<keyword evidence="7 10" id="KW-1133">Transmembrane helix</keyword>
<dbReference type="AlphaFoldDB" id="A0A1E3BAM3"/>
<feature type="region of interest" description="Disordered" evidence="9">
    <location>
        <begin position="473"/>
        <end position="502"/>
    </location>
</feature>
<feature type="transmembrane region" description="Helical" evidence="10">
    <location>
        <begin position="136"/>
        <end position="156"/>
    </location>
</feature>
<feature type="transmembrane region" description="Helical" evidence="10">
    <location>
        <begin position="441"/>
        <end position="460"/>
    </location>
</feature>
<feature type="compositionally biased region" description="Polar residues" evidence="9">
    <location>
        <begin position="16"/>
        <end position="29"/>
    </location>
</feature>
<keyword evidence="8 10" id="KW-0472">Membrane</keyword>
<feature type="compositionally biased region" description="Polar residues" evidence="9">
    <location>
        <begin position="597"/>
        <end position="607"/>
    </location>
</feature>
<evidence type="ECO:0000313" key="13">
    <source>
        <dbReference type="Proteomes" id="UP000094569"/>
    </source>
</evidence>
<feature type="transmembrane region" description="Helical" evidence="10">
    <location>
        <begin position="253"/>
        <end position="277"/>
    </location>
</feature>
<keyword evidence="6" id="KW-0256">Endoplasmic reticulum</keyword>
<feature type="compositionally biased region" description="Polar residues" evidence="9">
    <location>
        <begin position="555"/>
        <end position="571"/>
    </location>
</feature>
<feature type="transmembrane region" description="Helical" evidence="10">
    <location>
        <begin position="168"/>
        <end position="193"/>
    </location>
</feature>
<dbReference type="InterPro" id="IPR050186">
    <property type="entry name" value="TPT_transporter"/>
</dbReference>
<dbReference type="Pfam" id="PF03151">
    <property type="entry name" value="TPT"/>
    <property type="match status" value="1"/>
</dbReference>
<comment type="function">
    <text evidence="1">Involved in the import of GDP-mannose from the cytoplasm into the Golgi lumen.</text>
</comment>
<dbReference type="GO" id="GO:0005789">
    <property type="term" value="C:endoplasmic reticulum membrane"/>
    <property type="evidence" value="ECO:0007669"/>
    <property type="project" value="UniProtKB-SubCell"/>
</dbReference>
<evidence type="ECO:0000256" key="6">
    <source>
        <dbReference type="ARBA" id="ARBA00022824"/>
    </source>
</evidence>
<comment type="caution">
    <text evidence="12">The sequence shown here is derived from an EMBL/GenBank/DDBJ whole genome shotgun (WGS) entry which is preliminary data.</text>
</comment>
<protein>
    <recommendedName>
        <fullName evidence="11">Sugar phosphate transporter domain-containing protein</fullName>
    </recommendedName>
</protein>
<feature type="region of interest" description="Disordered" evidence="9">
    <location>
        <begin position="1"/>
        <end position="61"/>
    </location>
</feature>
<evidence type="ECO:0000256" key="2">
    <source>
        <dbReference type="ARBA" id="ARBA00004477"/>
    </source>
</evidence>
<name>A0A1E3BAM3_ASPCR</name>
<comment type="subcellular location">
    <subcellularLocation>
        <location evidence="2">Endoplasmic reticulum membrane</location>
        <topology evidence="2">Multi-pass membrane protein</topology>
    </subcellularLocation>
</comment>
<feature type="transmembrane region" description="Helical" evidence="10">
    <location>
        <begin position="376"/>
        <end position="401"/>
    </location>
</feature>
<evidence type="ECO:0000256" key="1">
    <source>
        <dbReference type="ARBA" id="ARBA00003420"/>
    </source>
</evidence>
<comment type="subunit">
    <text evidence="4">Homooligomer.</text>
</comment>
<feature type="transmembrane region" description="Helical" evidence="10">
    <location>
        <begin position="346"/>
        <end position="364"/>
    </location>
</feature>
<evidence type="ECO:0000313" key="12">
    <source>
        <dbReference type="EMBL" id="ODM17456.1"/>
    </source>
</evidence>
<feature type="compositionally biased region" description="Acidic residues" evidence="9">
    <location>
        <begin position="78"/>
        <end position="87"/>
    </location>
</feature>
<proteinExistence type="inferred from homology"/>
<dbReference type="InterPro" id="IPR004853">
    <property type="entry name" value="Sugar_P_trans_dom"/>
</dbReference>
<dbReference type="OrthoDB" id="18894at2759"/>
<evidence type="ECO:0000256" key="8">
    <source>
        <dbReference type="ARBA" id="ARBA00023136"/>
    </source>
</evidence>
<evidence type="ECO:0000256" key="5">
    <source>
        <dbReference type="ARBA" id="ARBA00022692"/>
    </source>
</evidence>
<keyword evidence="5 10" id="KW-0812">Transmembrane</keyword>
<evidence type="ECO:0000256" key="4">
    <source>
        <dbReference type="ARBA" id="ARBA00011182"/>
    </source>
</evidence>
<feature type="transmembrane region" description="Helical" evidence="10">
    <location>
        <begin position="413"/>
        <end position="435"/>
    </location>
</feature>
<evidence type="ECO:0000256" key="10">
    <source>
        <dbReference type="SAM" id="Phobius"/>
    </source>
</evidence>
<feature type="compositionally biased region" description="Basic residues" evidence="9">
    <location>
        <begin position="92"/>
        <end position="105"/>
    </location>
</feature>
<keyword evidence="13" id="KW-1185">Reference proteome</keyword>
<evidence type="ECO:0000256" key="9">
    <source>
        <dbReference type="SAM" id="MobiDB-lite"/>
    </source>
</evidence>
<evidence type="ECO:0000256" key="7">
    <source>
        <dbReference type="ARBA" id="ARBA00022989"/>
    </source>
</evidence>
<evidence type="ECO:0000259" key="11">
    <source>
        <dbReference type="Pfam" id="PF03151"/>
    </source>
</evidence>
<accession>A0A1E3BAM3</accession>
<feature type="domain" description="Sugar phosphate transporter" evidence="11">
    <location>
        <begin position="140"/>
        <end position="458"/>
    </location>
</feature>